<dbReference type="Pfam" id="PF24536">
    <property type="entry name" value="NXPE4_C"/>
    <property type="match status" value="1"/>
</dbReference>
<dbReference type="Proteomes" id="UP000838412">
    <property type="component" value="Chromosome 13"/>
</dbReference>
<evidence type="ECO:0000259" key="1">
    <source>
        <dbReference type="Pfam" id="PF24536"/>
    </source>
</evidence>
<dbReference type="SUPFAM" id="SSF52266">
    <property type="entry name" value="SGNH hydrolase"/>
    <property type="match status" value="1"/>
</dbReference>
<dbReference type="PANTHER" id="PTHR16165">
    <property type="entry name" value="NXPE FAMILY MEMBER"/>
    <property type="match status" value="1"/>
</dbReference>
<dbReference type="OrthoDB" id="5950832at2759"/>
<dbReference type="InterPro" id="IPR057106">
    <property type="entry name" value="NXPE4_C"/>
</dbReference>
<sequence length="351" mass="39809">MFLKRHIIGEAEVDTRCNVDPAIFNTTTPVCNYSDPHAGARWYCEKAANISCNTPGYHGKLKTSVKLLQEGEEILFGSGINGVKKAISGSSYKINVIKGPDPLANRTRCIPGLPTSQISGFYDRGVWNSLVCHNRHFSKRSEWRTCLRGKTLHFMGDSTIRQWYEHLVNIFNLTESPLPDAIHQTGPLLARDTVNNITVKYRSHGPPLRCGWTRTFHLQYVANVIDKIEGGPNDVVGITLWAHFTSYPVDIYRERMEAIRAAIQRLHQRSPETLVVIKSANTRMGNELVEGDWLAHQLDLLMRKMLEGMNIVLVDAWEMTTAQPWHRDAIHPTSDIIIQELEYLCSFVCLL</sequence>
<feature type="domain" description="NXPE C-terminal" evidence="1">
    <location>
        <begin position="127"/>
        <end position="349"/>
    </location>
</feature>
<gene>
    <name evidence="2" type="primary">NXPE3</name>
    <name evidence="2" type="ORF">BLAG_LOCUS6239</name>
</gene>
<keyword evidence="3" id="KW-1185">Reference proteome</keyword>
<dbReference type="AlphaFoldDB" id="A0A8J9YWX2"/>
<dbReference type="EMBL" id="OV696698">
    <property type="protein sequence ID" value="CAH1243139.1"/>
    <property type="molecule type" value="Genomic_DNA"/>
</dbReference>
<protein>
    <submittedName>
        <fullName evidence="2">NXPE3 protein</fullName>
    </submittedName>
</protein>
<reference evidence="2" key="1">
    <citation type="submission" date="2022-01" db="EMBL/GenBank/DDBJ databases">
        <authorList>
            <person name="Braso-Vives M."/>
        </authorList>
    </citation>
    <scope>NUCLEOTIDE SEQUENCE</scope>
</reference>
<accession>A0A8J9YWX2</accession>
<name>A0A8J9YWX2_BRALA</name>
<proteinExistence type="predicted"/>
<dbReference type="PANTHER" id="PTHR16165:SF5">
    <property type="entry name" value="NXPE FAMILY MEMBER 3"/>
    <property type="match status" value="1"/>
</dbReference>
<evidence type="ECO:0000313" key="3">
    <source>
        <dbReference type="Proteomes" id="UP000838412"/>
    </source>
</evidence>
<evidence type="ECO:0000313" key="2">
    <source>
        <dbReference type="EMBL" id="CAH1243139.1"/>
    </source>
</evidence>
<organism evidence="2 3">
    <name type="scientific">Branchiostoma lanceolatum</name>
    <name type="common">Common lancelet</name>
    <name type="synonym">Amphioxus lanceolatum</name>
    <dbReference type="NCBI Taxonomy" id="7740"/>
    <lineage>
        <taxon>Eukaryota</taxon>
        <taxon>Metazoa</taxon>
        <taxon>Chordata</taxon>
        <taxon>Cephalochordata</taxon>
        <taxon>Leptocardii</taxon>
        <taxon>Amphioxiformes</taxon>
        <taxon>Branchiostomatidae</taxon>
        <taxon>Branchiostoma</taxon>
    </lineage>
</organism>